<sequence length="66" mass="7409">MVVIPLVLPAVMLGLIVALGRYEDLLLGAVKETKHRGPRRRHLHAVPPLLPSDRHTRPRSRPRHAA</sequence>
<dbReference type="RefSeq" id="WP_127831189.1">
    <property type="nucleotide sequence ID" value="NZ_RZYA01000016.1"/>
</dbReference>
<feature type="compositionally biased region" description="Basic residues" evidence="1">
    <location>
        <begin position="56"/>
        <end position="66"/>
    </location>
</feature>
<keyword evidence="3" id="KW-1185">Reference proteome</keyword>
<evidence type="ECO:0000313" key="2">
    <source>
        <dbReference type="EMBL" id="RVU19935.1"/>
    </source>
</evidence>
<reference evidence="2 3" key="1">
    <citation type="submission" date="2019-01" db="EMBL/GenBank/DDBJ databases">
        <title>Genome sequences of Streptomyces and Rhizobium isolates collected from root and soil.</title>
        <authorList>
            <person name="Chhettri S."/>
            <person name="Sevigny J.L."/>
            <person name="Sen A."/>
            <person name="Ennis N."/>
            <person name="Tisa L."/>
        </authorList>
    </citation>
    <scope>NUCLEOTIDE SEQUENCE [LARGE SCALE GENOMIC DNA]</scope>
    <source>
        <strain evidence="2 3">San01</strain>
    </source>
</reference>
<gene>
    <name evidence="2" type="ORF">EOT10_28405</name>
</gene>
<dbReference type="EMBL" id="RZYA01000016">
    <property type="protein sequence ID" value="RVU19935.1"/>
    <property type="molecule type" value="Genomic_DNA"/>
</dbReference>
<organism evidence="2 3">
    <name type="scientific">Streptomyces antnestii</name>
    <dbReference type="NCBI Taxonomy" id="2494256"/>
    <lineage>
        <taxon>Bacteria</taxon>
        <taxon>Bacillati</taxon>
        <taxon>Actinomycetota</taxon>
        <taxon>Actinomycetes</taxon>
        <taxon>Kitasatosporales</taxon>
        <taxon>Streptomycetaceae</taxon>
        <taxon>Streptomyces</taxon>
    </lineage>
</organism>
<comment type="caution">
    <text evidence="2">The sequence shown here is derived from an EMBL/GenBank/DDBJ whole genome shotgun (WGS) entry which is preliminary data.</text>
</comment>
<accession>A0A3S2WDN8</accession>
<dbReference type="AlphaFoldDB" id="A0A3S2WDN8"/>
<name>A0A3S2WDN8_9ACTN</name>
<feature type="region of interest" description="Disordered" evidence="1">
    <location>
        <begin position="33"/>
        <end position="66"/>
    </location>
</feature>
<evidence type="ECO:0000313" key="3">
    <source>
        <dbReference type="Proteomes" id="UP000283128"/>
    </source>
</evidence>
<evidence type="ECO:0000256" key="1">
    <source>
        <dbReference type="SAM" id="MobiDB-lite"/>
    </source>
</evidence>
<dbReference type="Proteomes" id="UP000283128">
    <property type="component" value="Unassembled WGS sequence"/>
</dbReference>
<protein>
    <submittedName>
        <fullName evidence="2">Uncharacterized protein</fullName>
    </submittedName>
</protein>
<proteinExistence type="predicted"/>
<feature type="compositionally biased region" description="Basic residues" evidence="1">
    <location>
        <begin position="33"/>
        <end position="44"/>
    </location>
</feature>